<protein>
    <submittedName>
        <fullName evidence="2">Uncharacterized protein</fullName>
    </submittedName>
</protein>
<gene>
    <name evidence="2" type="ORF">JOQ06_026953</name>
</gene>
<feature type="compositionally biased region" description="Basic and acidic residues" evidence="1">
    <location>
        <begin position="1"/>
        <end position="10"/>
    </location>
</feature>
<accession>A0AAD6BEG4</accession>
<dbReference type="Proteomes" id="UP001219934">
    <property type="component" value="Unassembled WGS sequence"/>
</dbReference>
<evidence type="ECO:0000313" key="2">
    <source>
        <dbReference type="EMBL" id="KAJ4940657.1"/>
    </source>
</evidence>
<evidence type="ECO:0000313" key="3">
    <source>
        <dbReference type="Proteomes" id="UP001219934"/>
    </source>
</evidence>
<feature type="region of interest" description="Disordered" evidence="1">
    <location>
        <begin position="1"/>
        <end position="53"/>
    </location>
</feature>
<sequence length="70" mass="7383">MAELSDRHPDAPIISSSSKTHHEHLQHHSITTVPHSGSVLSGGPVAGLGPLSNQSVRCVHTEVGRMSPVM</sequence>
<feature type="compositionally biased region" description="Polar residues" evidence="1">
    <location>
        <begin position="28"/>
        <end position="39"/>
    </location>
</feature>
<proteinExistence type="predicted"/>
<evidence type="ECO:0000256" key="1">
    <source>
        <dbReference type="SAM" id="MobiDB-lite"/>
    </source>
</evidence>
<name>A0AAD6BEG4_9TELE</name>
<keyword evidence="3" id="KW-1185">Reference proteome</keyword>
<comment type="caution">
    <text evidence="2">The sequence shown here is derived from an EMBL/GenBank/DDBJ whole genome shotgun (WGS) entry which is preliminary data.</text>
</comment>
<reference evidence="2" key="1">
    <citation type="submission" date="2022-11" db="EMBL/GenBank/DDBJ databases">
        <title>Chromosome-level genome of Pogonophryne albipinna.</title>
        <authorList>
            <person name="Jo E."/>
        </authorList>
    </citation>
    <scope>NUCLEOTIDE SEQUENCE</scope>
    <source>
        <strain evidence="2">SGF0006</strain>
        <tissue evidence="2">Muscle</tissue>
    </source>
</reference>
<organism evidence="2 3">
    <name type="scientific">Pogonophryne albipinna</name>
    <dbReference type="NCBI Taxonomy" id="1090488"/>
    <lineage>
        <taxon>Eukaryota</taxon>
        <taxon>Metazoa</taxon>
        <taxon>Chordata</taxon>
        <taxon>Craniata</taxon>
        <taxon>Vertebrata</taxon>
        <taxon>Euteleostomi</taxon>
        <taxon>Actinopterygii</taxon>
        <taxon>Neopterygii</taxon>
        <taxon>Teleostei</taxon>
        <taxon>Neoteleostei</taxon>
        <taxon>Acanthomorphata</taxon>
        <taxon>Eupercaria</taxon>
        <taxon>Perciformes</taxon>
        <taxon>Notothenioidei</taxon>
        <taxon>Pogonophryne</taxon>
    </lineage>
</organism>
<dbReference type="AlphaFoldDB" id="A0AAD6BEG4"/>
<dbReference type="EMBL" id="JAPTMU010000007">
    <property type="protein sequence ID" value="KAJ4940657.1"/>
    <property type="molecule type" value="Genomic_DNA"/>
</dbReference>